<feature type="domain" description="Nudix hydrolase" evidence="2">
    <location>
        <begin position="13"/>
        <end position="173"/>
    </location>
</feature>
<dbReference type="PANTHER" id="PTHR43736:SF4">
    <property type="entry name" value="SLR1690 PROTEIN"/>
    <property type="match status" value="1"/>
</dbReference>
<dbReference type="PROSITE" id="PS51462">
    <property type="entry name" value="NUDIX"/>
    <property type="match status" value="1"/>
</dbReference>
<protein>
    <submittedName>
        <fullName evidence="3">NUDIX domain-containing protein</fullName>
    </submittedName>
</protein>
<dbReference type="InterPro" id="IPR036388">
    <property type="entry name" value="WH-like_DNA-bd_sf"/>
</dbReference>
<feature type="region of interest" description="Disordered" evidence="1">
    <location>
        <begin position="262"/>
        <end position="288"/>
    </location>
</feature>
<feature type="compositionally biased region" description="Polar residues" evidence="1">
    <location>
        <begin position="262"/>
        <end position="273"/>
    </location>
</feature>
<dbReference type="InterPro" id="IPR054105">
    <property type="entry name" value="WHD_NrtR"/>
</dbReference>
<dbReference type="RefSeq" id="WP_353718394.1">
    <property type="nucleotide sequence ID" value="NZ_CP159289.1"/>
</dbReference>
<organism evidence="3">
    <name type="scientific">Dyadobacter sp. 676</name>
    <dbReference type="NCBI Taxonomy" id="3088362"/>
    <lineage>
        <taxon>Bacteria</taxon>
        <taxon>Pseudomonadati</taxon>
        <taxon>Bacteroidota</taxon>
        <taxon>Cytophagia</taxon>
        <taxon>Cytophagales</taxon>
        <taxon>Spirosomataceae</taxon>
        <taxon>Dyadobacter</taxon>
    </lineage>
</organism>
<dbReference type="PANTHER" id="PTHR43736">
    <property type="entry name" value="ADP-RIBOSE PYROPHOSPHATASE"/>
    <property type="match status" value="1"/>
</dbReference>
<evidence type="ECO:0000256" key="1">
    <source>
        <dbReference type="SAM" id="MobiDB-lite"/>
    </source>
</evidence>
<dbReference type="EMBL" id="CP159289">
    <property type="protein sequence ID" value="XCH23068.1"/>
    <property type="molecule type" value="Genomic_DNA"/>
</dbReference>
<dbReference type="SUPFAM" id="SSF46785">
    <property type="entry name" value="Winged helix' DNA-binding domain"/>
    <property type="match status" value="1"/>
</dbReference>
<dbReference type="Pfam" id="PF21906">
    <property type="entry name" value="WHD_NrtR"/>
    <property type="match status" value="1"/>
</dbReference>
<gene>
    <name evidence="3" type="ORF">ABV298_22435</name>
</gene>
<dbReference type="AlphaFoldDB" id="A0AAU8FEU1"/>
<dbReference type="InterPro" id="IPR000086">
    <property type="entry name" value="NUDIX_hydrolase_dom"/>
</dbReference>
<reference evidence="3" key="1">
    <citation type="submission" date="2024-06" db="EMBL/GenBank/DDBJ databases">
        <title>Sequencing and assembly of the genome of Dyadobacter sp. strain 676, a symbiont of Cyamopsis tetragonoloba.</title>
        <authorList>
            <person name="Guro P."/>
            <person name="Sazanova A."/>
            <person name="Kuznetsova I."/>
            <person name="Belimov A."/>
            <person name="Safronova V."/>
        </authorList>
    </citation>
    <scope>NUCLEOTIDE SEQUENCE</scope>
    <source>
        <strain evidence="3">676</strain>
    </source>
</reference>
<sequence length="316" mass="36084">MKDLHSLSEQDYIQQLSIDCVIFGYQESQLSVLVPKLNFRGDFWALPSGFVYQNEGIDQAARRILEDRTGIKDIYLEQFRVFGDAPRTNITFLERLIELNKDTLGDKQFNRREFDWITRRFVSIGYYALVDIRKVVPRKTELDESIDWYPVRALPSMIMDHEEMIKCALQTLQLYLDQKLIAFNLLPEIFTMRELQELYESVYDRAFARNNFQKKILDLNVLERLEKNSPARPIRPHTCTVSGGKLPSRPFDARAGFRSPISHNFRSSASGTQSGIRAAGRSAGAGSPLSDGQTIICGFKATTGSAESYQSGNFRA</sequence>
<dbReference type="SUPFAM" id="SSF55811">
    <property type="entry name" value="Nudix"/>
    <property type="match status" value="1"/>
</dbReference>
<name>A0AAU8FEU1_9BACT</name>
<accession>A0AAU8FEU1</accession>
<dbReference type="Gene3D" id="1.10.10.10">
    <property type="entry name" value="Winged helix-like DNA-binding domain superfamily/Winged helix DNA-binding domain"/>
    <property type="match status" value="1"/>
</dbReference>
<dbReference type="InterPro" id="IPR036390">
    <property type="entry name" value="WH_DNA-bd_sf"/>
</dbReference>
<feature type="compositionally biased region" description="Low complexity" evidence="1">
    <location>
        <begin position="274"/>
        <end position="287"/>
    </location>
</feature>
<dbReference type="Gene3D" id="3.90.79.10">
    <property type="entry name" value="Nucleoside Triphosphate Pyrophosphohydrolase"/>
    <property type="match status" value="1"/>
</dbReference>
<dbReference type="CDD" id="cd18873">
    <property type="entry name" value="NUDIX_NadM_like"/>
    <property type="match status" value="1"/>
</dbReference>
<evidence type="ECO:0000313" key="3">
    <source>
        <dbReference type="EMBL" id="XCH23068.1"/>
    </source>
</evidence>
<proteinExistence type="predicted"/>
<evidence type="ECO:0000259" key="2">
    <source>
        <dbReference type="PROSITE" id="PS51462"/>
    </source>
</evidence>
<dbReference type="InterPro" id="IPR015797">
    <property type="entry name" value="NUDIX_hydrolase-like_dom_sf"/>
</dbReference>